<dbReference type="CDD" id="cd07961">
    <property type="entry name" value="Anticodon_Ia_Ile_ABEc"/>
    <property type="match status" value="1"/>
</dbReference>
<comment type="domain">
    <text evidence="15">IleRS has two distinct active sites: one for aminoacylation and one for editing. The misactivated valine is translocated from the active site to the editing site, which sterically excludes the correctly activated isoleucine. The single editing site contains two valyl binding pockets, one specific for each substrate (Val-AMP or Val-tRNA(Ile)).</text>
</comment>
<dbReference type="PANTHER" id="PTHR42780">
    <property type="entry name" value="SOLEUCYL-TRNA SYNTHETASE"/>
    <property type="match status" value="1"/>
</dbReference>
<comment type="caution">
    <text evidence="18">The sequence shown here is derived from an EMBL/GenBank/DDBJ whole genome shotgun (WGS) entry which is preliminary data.</text>
</comment>
<dbReference type="InterPro" id="IPR013155">
    <property type="entry name" value="M/V/L/I-tRNA-synth_anticd-bd"/>
</dbReference>
<evidence type="ECO:0000259" key="16">
    <source>
        <dbReference type="Pfam" id="PF00133"/>
    </source>
</evidence>
<keyword evidence="11 15" id="KW-0648">Protein biosynthesis</keyword>
<evidence type="ECO:0000313" key="19">
    <source>
        <dbReference type="Proteomes" id="UP000294919"/>
    </source>
</evidence>
<evidence type="ECO:0000256" key="11">
    <source>
        <dbReference type="ARBA" id="ARBA00022917"/>
    </source>
</evidence>
<dbReference type="Gene3D" id="3.40.50.620">
    <property type="entry name" value="HUPs"/>
    <property type="match status" value="2"/>
</dbReference>
<evidence type="ECO:0000256" key="6">
    <source>
        <dbReference type="ARBA" id="ARBA00022598"/>
    </source>
</evidence>
<feature type="short sequence motif" description="'KMSKS' region" evidence="15">
    <location>
        <begin position="591"/>
        <end position="595"/>
    </location>
</feature>
<evidence type="ECO:0000256" key="14">
    <source>
        <dbReference type="ARBA" id="ARBA00048359"/>
    </source>
</evidence>
<feature type="short sequence motif" description="'HIGH' region" evidence="15">
    <location>
        <begin position="49"/>
        <end position="59"/>
    </location>
</feature>
<feature type="domain" description="Aminoacyl-tRNA synthetase class Ia" evidence="16">
    <location>
        <begin position="19"/>
        <end position="622"/>
    </location>
</feature>
<evidence type="ECO:0000256" key="2">
    <source>
        <dbReference type="ARBA" id="ARBA00004496"/>
    </source>
</evidence>
<dbReference type="EC" id="6.1.1.5" evidence="15"/>
<comment type="function">
    <text evidence="13 15">Catalyzes the attachment of isoleucine to tRNA(Ile). As IleRS can inadvertently accommodate and process structurally similar amino acids such as valine, to avoid such errors it has two additional distinct tRNA(Ile)-dependent editing activities. One activity is designated as 'pretransfer' editing and involves the hydrolysis of activated Val-AMP. The other activity is designated 'posttransfer' editing and involves deacylation of mischarged Val-tRNA(Ile).</text>
</comment>
<comment type="similarity">
    <text evidence="3 15">Belongs to the class-I aminoacyl-tRNA synthetase family. IleS type 2 subfamily.</text>
</comment>
<dbReference type="RefSeq" id="WP_132245235.1">
    <property type="nucleotide sequence ID" value="NZ_SLWV01000012.1"/>
</dbReference>
<accession>A0A4R2KTW8</accession>
<keyword evidence="9 15" id="KW-0862">Zinc</keyword>
<evidence type="ECO:0000256" key="3">
    <source>
        <dbReference type="ARBA" id="ARBA00007078"/>
    </source>
</evidence>
<evidence type="ECO:0000256" key="9">
    <source>
        <dbReference type="ARBA" id="ARBA00022833"/>
    </source>
</evidence>
<evidence type="ECO:0000256" key="12">
    <source>
        <dbReference type="ARBA" id="ARBA00023146"/>
    </source>
</evidence>
<dbReference type="AlphaFoldDB" id="A0A4R2KTW8"/>
<dbReference type="SUPFAM" id="SSF52374">
    <property type="entry name" value="Nucleotidylyl transferase"/>
    <property type="match status" value="1"/>
</dbReference>
<dbReference type="Pfam" id="PF08264">
    <property type="entry name" value="Anticodon_1"/>
    <property type="match status" value="1"/>
</dbReference>
<evidence type="ECO:0000256" key="7">
    <source>
        <dbReference type="ARBA" id="ARBA00022723"/>
    </source>
</evidence>
<dbReference type="InterPro" id="IPR002301">
    <property type="entry name" value="Ile-tRNA-ligase"/>
</dbReference>
<dbReference type="InterPro" id="IPR023586">
    <property type="entry name" value="Ile-tRNA-ligase_type2"/>
</dbReference>
<dbReference type="GO" id="GO:0006428">
    <property type="term" value="P:isoleucyl-tRNA aminoacylation"/>
    <property type="evidence" value="ECO:0007669"/>
    <property type="project" value="UniProtKB-UniRule"/>
</dbReference>
<keyword evidence="6 15" id="KW-0436">Ligase</keyword>
<dbReference type="InterPro" id="IPR014729">
    <property type="entry name" value="Rossmann-like_a/b/a_fold"/>
</dbReference>
<dbReference type="SUPFAM" id="SSF47323">
    <property type="entry name" value="Anticodon-binding domain of a subclass of class I aminoacyl-tRNA synthetases"/>
    <property type="match status" value="1"/>
</dbReference>
<comment type="subunit">
    <text evidence="4 15">Monomer.</text>
</comment>
<evidence type="ECO:0000256" key="15">
    <source>
        <dbReference type="HAMAP-Rule" id="MF_02003"/>
    </source>
</evidence>
<dbReference type="HAMAP" id="MF_02003">
    <property type="entry name" value="Ile_tRNA_synth_type2"/>
    <property type="match status" value="1"/>
</dbReference>
<dbReference type="GO" id="GO:0000049">
    <property type="term" value="F:tRNA binding"/>
    <property type="evidence" value="ECO:0007669"/>
    <property type="project" value="InterPro"/>
</dbReference>
<dbReference type="CDD" id="cd00818">
    <property type="entry name" value="IleRS_core"/>
    <property type="match status" value="1"/>
</dbReference>
<evidence type="ECO:0000313" key="18">
    <source>
        <dbReference type="EMBL" id="TCO74539.1"/>
    </source>
</evidence>
<dbReference type="InterPro" id="IPR009080">
    <property type="entry name" value="tRNAsynth_Ia_anticodon-bd"/>
</dbReference>
<sequence length="1034" mass="120217">MEKFKALSDLPIAKCQNEISDFWDNNNILDKCVETRKGEKSFVFFEGPPTANGRPGIHHVIARTLKDSVCRYKTMTGHQVKRKAGWDTHGLPVEIEVEKQLKLSSKQEIENYGIDKFNEKCRESVFSYEKQWREMTRRMGYMIDLDNPYITLDNDYIESVWWILNKFFKEDYLYEGHKILPYCPRCGTGLASHEVAQGYKEIKSNTVIAAFKRKDIEEYFLVWTTTPWTLSANVALAVHPEETYLRVKSQGNVFYVVKQLANKVLGDDYEVLEALKGKDLENIEYEQIMPFVKPDKKAFFVTVADYVTTDDGTGIVHIAPAFGEDDYQVGRKYDLPVLQPVNEEGKYIATPWEGKFVMDPEVDIDIIKWLHAEGKLFKKEKVAHNYPHCWRCSTPLIYYAKPSWYIEITKLKDKLIENNNTVNWYPDYVGEKRFGNWLENLNDWAISRTRYWGTPLNIWRCECGHIDSVGSRKELIEKAIENIDESIELHRPYVDDIHFKCEKCGGVMTRVKEVIDCWFDSGAMPYAQHHYPFENKENFDELFPADYICEGIDQTRGWFYSLLAISTFVKGVSPYKNVLVNDLILDKEGRKMSKSKGNTVDPFELFDKYGADILRWYLLYVSPAWTPTRFDIDGLKEVQSKFFGTIKNVYNFFTLYANTDEINPKEFFVPYNERPELDRWILSKYNNLAKEVKSELEIFDLTKAVRKIQDFVNEDLSNWYIRRARRRFWATELTADKKAVYNTTYEILVGISKMVAPFAPFLSEEMYQNLTGEVSVHLAYYPEVEEALIDEKVEIRMDLVRDLVGLGRAAREKAKIKVRQPVREILIDGKYEALIADLVPLMKEELNVKEVVFEQSLNNFMNFSLKPNFKVAGPILGSKIKLFGKALANIDASVVVPKLELGETVDLKLEEETFEISKEHVLINIAAKEGFTVEMMNNLFVILDTTLTQDLINEGYAREFISKVQQMRKNNGYEMMDRIRIYFDGDEEITKAVSTHKDYIMQETLGESIESVENDSYEKQNLNGHETGIVLKRI</sequence>
<dbReference type="GO" id="GO:0008270">
    <property type="term" value="F:zinc ion binding"/>
    <property type="evidence" value="ECO:0007669"/>
    <property type="project" value="UniProtKB-UniRule"/>
</dbReference>
<dbReference type="GO" id="GO:0002161">
    <property type="term" value="F:aminoacyl-tRNA deacylase activity"/>
    <property type="evidence" value="ECO:0007669"/>
    <property type="project" value="InterPro"/>
</dbReference>
<dbReference type="NCBIfam" id="TIGR00392">
    <property type="entry name" value="ileS"/>
    <property type="match status" value="1"/>
</dbReference>
<dbReference type="FunFam" id="3.40.50.620:FF:000075">
    <property type="entry name" value="Isoleucine--tRNA ligase"/>
    <property type="match status" value="1"/>
</dbReference>
<comment type="catalytic activity">
    <reaction evidence="14 15">
        <text>tRNA(Ile) + L-isoleucine + ATP = L-isoleucyl-tRNA(Ile) + AMP + diphosphate</text>
        <dbReference type="Rhea" id="RHEA:11060"/>
        <dbReference type="Rhea" id="RHEA-COMP:9666"/>
        <dbReference type="Rhea" id="RHEA-COMP:9695"/>
        <dbReference type="ChEBI" id="CHEBI:30616"/>
        <dbReference type="ChEBI" id="CHEBI:33019"/>
        <dbReference type="ChEBI" id="CHEBI:58045"/>
        <dbReference type="ChEBI" id="CHEBI:78442"/>
        <dbReference type="ChEBI" id="CHEBI:78528"/>
        <dbReference type="ChEBI" id="CHEBI:456215"/>
        <dbReference type="EC" id="6.1.1.5"/>
    </reaction>
</comment>
<evidence type="ECO:0000256" key="10">
    <source>
        <dbReference type="ARBA" id="ARBA00022840"/>
    </source>
</evidence>
<feature type="binding site" evidence="15">
    <location>
        <position position="594"/>
    </location>
    <ligand>
        <name>ATP</name>
        <dbReference type="ChEBI" id="CHEBI:30616"/>
    </ligand>
</feature>
<dbReference type="Proteomes" id="UP000294919">
    <property type="component" value="Unassembled WGS sequence"/>
</dbReference>
<keyword evidence="19" id="KW-1185">Reference proteome</keyword>
<evidence type="ECO:0000256" key="5">
    <source>
        <dbReference type="ARBA" id="ARBA00022490"/>
    </source>
</evidence>
<keyword evidence="12 15" id="KW-0030">Aminoacyl-tRNA synthetase</keyword>
<dbReference type="GO" id="GO:0005524">
    <property type="term" value="F:ATP binding"/>
    <property type="evidence" value="ECO:0007669"/>
    <property type="project" value="UniProtKB-UniRule"/>
</dbReference>
<evidence type="ECO:0000259" key="17">
    <source>
        <dbReference type="Pfam" id="PF08264"/>
    </source>
</evidence>
<evidence type="ECO:0000256" key="13">
    <source>
        <dbReference type="ARBA" id="ARBA00025217"/>
    </source>
</evidence>
<proteinExistence type="inferred from homology"/>
<dbReference type="GO" id="GO:0004822">
    <property type="term" value="F:isoleucine-tRNA ligase activity"/>
    <property type="evidence" value="ECO:0007669"/>
    <property type="project" value="UniProtKB-UniRule"/>
</dbReference>
<dbReference type="FunFam" id="3.40.50.620:FF:000063">
    <property type="entry name" value="Isoleucine--tRNA ligase"/>
    <property type="match status" value="1"/>
</dbReference>
<comment type="cofactor">
    <cofactor evidence="1 15">
        <name>Zn(2+)</name>
        <dbReference type="ChEBI" id="CHEBI:29105"/>
    </cofactor>
</comment>
<protein>
    <recommendedName>
        <fullName evidence="15">Isoleucine--tRNA ligase</fullName>
        <ecNumber evidence="15">6.1.1.5</ecNumber>
    </recommendedName>
    <alternativeName>
        <fullName evidence="15">Isoleucyl-tRNA synthetase</fullName>
        <shortName evidence="15">IleRS</shortName>
    </alternativeName>
</protein>
<dbReference type="GO" id="GO:0005737">
    <property type="term" value="C:cytoplasm"/>
    <property type="evidence" value="ECO:0007669"/>
    <property type="project" value="UniProtKB-SubCell"/>
</dbReference>
<comment type="subcellular location">
    <subcellularLocation>
        <location evidence="2 15">Cytoplasm</location>
    </subcellularLocation>
</comment>
<dbReference type="Gene3D" id="1.10.730.10">
    <property type="entry name" value="Isoleucyl-tRNA Synthetase, Domain 1"/>
    <property type="match status" value="1"/>
</dbReference>
<dbReference type="EMBL" id="SLWV01000012">
    <property type="protein sequence ID" value="TCO74539.1"/>
    <property type="molecule type" value="Genomic_DNA"/>
</dbReference>
<dbReference type="InterPro" id="IPR033709">
    <property type="entry name" value="Anticodon_Ile_ABEc"/>
</dbReference>
<gene>
    <name evidence="15" type="primary">ileS</name>
    <name evidence="18" type="ORF">EV214_11214</name>
</gene>
<dbReference type="Pfam" id="PF19302">
    <property type="entry name" value="DUF5915"/>
    <property type="match status" value="1"/>
</dbReference>
<dbReference type="InterPro" id="IPR002300">
    <property type="entry name" value="aa-tRNA-synth_Ia"/>
</dbReference>
<reference evidence="18 19" key="1">
    <citation type="submission" date="2019-03" db="EMBL/GenBank/DDBJ databases">
        <title>Genomic Encyclopedia of Type Strains, Phase IV (KMG-IV): sequencing the most valuable type-strain genomes for metagenomic binning, comparative biology and taxonomic classification.</title>
        <authorList>
            <person name="Goeker M."/>
        </authorList>
    </citation>
    <scope>NUCLEOTIDE SEQUENCE [LARGE SCALE GENOMIC DNA]</scope>
    <source>
        <strain evidence="18 19">DSM 102940</strain>
    </source>
</reference>
<keyword evidence="7 15" id="KW-0479">Metal-binding</keyword>
<evidence type="ECO:0000256" key="4">
    <source>
        <dbReference type="ARBA" id="ARBA00011245"/>
    </source>
</evidence>
<keyword evidence="8 15" id="KW-0547">Nucleotide-binding</keyword>
<organism evidence="18 19">
    <name type="scientific">Marinisporobacter balticus</name>
    <dbReference type="NCBI Taxonomy" id="2018667"/>
    <lineage>
        <taxon>Bacteria</taxon>
        <taxon>Bacillati</taxon>
        <taxon>Bacillota</taxon>
        <taxon>Clostridia</taxon>
        <taxon>Peptostreptococcales</taxon>
        <taxon>Thermotaleaceae</taxon>
        <taxon>Marinisporobacter</taxon>
    </lineage>
</organism>
<evidence type="ECO:0000256" key="1">
    <source>
        <dbReference type="ARBA" id="ARBA00001947"/>
    </source>
</evidence>
<dbReference type="PANTHER" id="PTHR42780:SF1">
    <property type="entry name" value="ISOLEUCINE--TRNA LIGASE, CYTOPLASMIC"/>
    <property type="match status" value="1"/>
</dbReference>
<keyword evidence="10 15" id="KW-0067">ATP-binding</keyword>
<dbReference type="OrthoDB" id="9810365at2"/>
<keyword evidence="5 15" id="KW-0963">Cytoplasm</keyword>
<dbReference type="InterPro" id="IPR009008">
    <property type="entry name" value="Val/Leu/Ile-tRNA-synth_edit"/>
</dbReference>
<dbReference type="PRINTS" id="PR00984">
    <property type="entry name" value="TRNASYNTHILE"/>
</dbReference>
<dbReference type="Pfam" id="PF00133">
    <property type="entry name" value="tRNA-synt_1"/>
    <property type="match status" value="1"/>
</dbReference>
<feature type="domain" description="Methionyl/Valyl/Leucyl/Isoleucyl-tRNA synthetase anticodon-binding" evidence="17">
    <location>
        <begin position="678"/>
        <end position="824"/>
    </location>
</feature>
<name>A0A4R2KTW8_9FIRM</name>
<dbReference type="SUPFAM" id="SSF50677">
    <property type="entry name" value="ValRS/IleRS/LeuRS editing domain"/>
    <property type="match status" value="1"/>
</dbReference>
<evidence type="ECO:0000256" key="8">
    <source>
        <dbReference type="ARBA" id="ARBA00022741"/>
    </source>
</evidence>